<dbReference type="GO" id="GO:0006012">
    <property type="term" value="P:galactose metabolic process"/>
    <property type="evidence" value="ECO:0007669"/>
    <property type="project" value="TreeGrafter"/>
</dbReference>
<dbReference type="Gene3D" id="3.30.230.10">
    <property type="match status" value="1"/>
</dbReference>
<dbReference type="InterPro" id="IPR019539">
    <property type="entry name" value="GalKase_N"/>
</dbReference>
<dbReference type="PaxDb" id="2903-EOD07390"/>
<dbReference type="GeneID" id="17253543"/>
<dbReference type="GO" id="GO:0005829">
    <property type="term" value="C:cytosol"/>
    <property type="evidence" value="ECO:0007669"/>
    <property type="project" value="TreeGrafter"/>
</dbReference>
<dbReference type="InterPro" id="IPR006204">
    <property type="entry name" value="GHMP_kinase_N_dom"/>
</dbReference>
<dbReference type="Proteomes" id="UP000013827">
    <property type="component" value="Unassembled WGS sequence"/>
</dbReference>
<evidence type="ECO:0000256" key="1">
    <source>
        <dbReference type="ARBA" id="ARBA00006566"/>
    </source>
</evidence>
<reference evidence="6" key="2">
    <citation type="submission" date="2024-10" db="UniProtKB">
        <authorList>
            <consortium name="EnsemblProtists"/>
        </authorList>
    </citation>
    <scope>IDENTIFICATION</scope>
</reference>
<organism evidence="6 7">
    <name type="scientific">Emiliania huxleyi (strain CCMP1516)</name>
    <dbReference type="NCBI Taxonomy" id="280463"/>
    <lineage>
        <taxon>Eukaryota</taxon>
        <taxon>Haptista</taxon>
        <taxon>Haptophyta</taxon>
        <taxon>Prymnesiophyceae</taxon>
        <taxon>Isochrysidales</taxon>
        <taxon>Noelaerhabdaceae</taxon>
        <taxon>Emiliania</taxon>
    </lineage>
</organism>
<dbReference type="GO" id="GO:0005524">
    <property type="term" value="F:ATP binding"/>
    <property type="evidence" value="ECO:0007669"/>
    <property type="project" value="UniProtKB-KW"/>
</dbReference>
<keyword evidence="2" id="KW-0547">Nucleotide-binding</keyword>
<dbReference type="PANTHER" id="PTHR10457:SF7">
    <property type="entry name" value="GALACTOKINASE-RELATED"/>
    <property type="match status" value="1"/>
</dbReference>
<dbReference type="AlphaFoldDB" id="A0A0D3I805"/>
<sequence>MTQLSLSDADKATLAATDDGARVALLKDLFNRCYGAAPEHVALAGGRVNLIGEHVDYPDVQFNNDPVVHLYSMGGAIQNSYLALVAARSDKKIVLCHTAVGEVFTVELAKLAQLEEEAVKQRADGLAMAERSTPVWANHTLGAVALMISSGAPCEGLSLLLTSNVPPGAGMSNSAANCVALGLVFNELYPTLALDTQMKVVTFARDAENSKFGGGHCGWLDQMLIACSKEHMLTKIDYADHSIEHFTSQLPKETQFVAINTNVPHVLAESDYSHRVRELTVGIAFLSKILGENAGGPLLKLSSLNRLIAAVDPANPASKPVRLENIKMGALAAAAPDGSPKFPSIKAELAEPEPLGHQKIQEIVAAAKGDALRA</sequence>
<evidence type="ECO:0008006" key="8">
    <source>
        <dbReference type="Google" id="ProtNLM"/>
    </source>
</evidence>
<dbReference type="PRINTS" id="PR00959">
    <property type="entry name" value="MEVGALKINASE"/>
</dbReference>
<dbReference type="RefSeq" id="XP_005759819.1">
    <property type="nucleotide sequence ID" value="XM_005759762.1"/>
</dbReference>
<dbReference type="PANTHER" id="PTHR10457">
    <property type="entry name" value="MEVALONATE KINASE/GALACTOKINASE"/>
    <property type="match status" value="1"/>
</dbReference>
<evidence type="ECO:0000259" key="5">
    <source>
        <dbReference type="Pfam" id="PF10509"/>
    </source>
</evidence>
<keyword evidence="3" id="KW-0067">ATP-binding</keyword>
<dbReference type="InterPro" id="IPR019741">
    <property type="entry name" value="Galactokinase_CS"/>
</dbReference>
<dbReference type="SUPFAM" id="SSF54211">
    <property type="entry name" value="Ribosomal protein S5 domain 2-like"/>
    <property type="match status" value="1"/>
</dbReference>
<dbReference type="eggNOG" id="KOG0631">
    <property type="taxonomic scope" value="Eukaryota"/>
</dbReference>
<dbReference type="GO" id="GO:0004335">
    <property type="term" value="F:galactokinase activity"/>
    <property type="evidence" value="ECO:0007669"/>
    <property type="project" value="TreeGrafter"/>
</dbReference>
<name>A0A0D3I805_EMIH1</name>
<evidence type="ECO:0000256" key="2">
    <source>
        <dbReference type="ARBA" id="ARBA00022741"/>
    </source>
</evidence>
<evidence type="ECO:0000259" key="4">
    <source>
        <dbReference type="Pfam" id="PF00288"/>
    </source>
</evidence>
<dbReference type="Pfam" id="PF00288">
    <property type="entry name" value="GHMP_kinases_N"/>
    <property type="match status" value="1"/>
</dbReference>
<accession>A0A0D3I805</accession>
<dbReference type="HOGENOM" id="CLU_741012_0_0_1"/>
<dbReference type="PROSITE" id="PS00106">
    <property type="entry name" value="GALACTOKINASE"/>
    <property type="match status" value="1"/>
</dbReference>
<keyword evidence="7" id="KW-1185">Reference proteome</keyword>
<dbReference type="InterPro" id="IPR014721">
    <property type="entry name" value="Ribsml_uS5_D2-typ_fold_subgr"/>
</dbReference>
<evidence type="ECO:0000313" key="7">
    <source>
        <dbReference type="Proteomes" id="UP000013827"/>
    </source>
</evidence>
<feature type="domain" description="Galactokinase N-terminal" evidence="5">
    <location>
        <begin position="29"/>
        <end position="58"/>
    </location>
</feature>
<proteinExistence type="inferred from homology"/>
<dbReference type="KEGG" id="ehx:EMIHUDRAFT_460056"/>
<comment type="similarity">
    <text evidence="1">Belongs to the GHMP kinase family. GalK subfamily.</text>
</comment>
<feature type="domain" description="GHMP kinase N-terminal" evidence="4">
    <location>
        <begin position="143"/>
        <end position="227"/>
    </location>
</feature>
<evidence type="ECO:0000313" key="6">
    <source>
        <dbReference type="EnsemblProtists" id="EOD07390"/>
    </source>
</evidence>
<evidence type="ECO:0000256" key="3">
    <source>
        <dbReference type="ARBA" id="ARBA00022840"/>
    </source>
</evidence>
<dbReference type="EnsemblProtists" id="EOD07390">
    <property type="protein sequence ID" value="EOD07390"/>
    <property type="gene ID" value="EMIHUDRAFT_460056"/>
</dbReference>
<protein>
    <recommendedName>
        <fullName evidence="8">Galactokinase</fullName>
    </recommendedName>
</protein>
<reference evidence="7" key="1">
    <citation type="journal article" date="2013" name="Nature">
        <title>Pan genome of the phytoplankton Emiliania underpins its global distribution.</title>
        <authorList>
            <person name="Read B.A."/>
            <person name="Kegel J."/>
            <person name="Klute M.J."/>
            <person name="Kuo A."/>
            <person name="Lefebvre S.C."/>
            <person name="Maumus F."/>
            <person name="Mayer C."/>
            <person name="Miller J."/>
            <person name="Monier A."/>
            <person name="Salamov A."/>
            <person name="Young J."/>
            <person name="Aguilar M."/>
            <person name="Claverie J.M."/>
            <person name="Frickenhaus S."/>
            <person name="Gonzalez K."/>
            <person name="Herman E.K."/>
            <person name="Lin Y.C."/>
            <person name="Napier J."/>
            <person name="Ogata H."/>
            <person name="Sarno A.F."/>
            <person name="Shmutz J."/>
            <person name="Schroeder D."/>
            <person name="de Vargas C."/>
            <person name="Verret F."/>
            <person name="von Dassow P."/>
            <person name="Valentin K."/>
            <person name="Van de Peer Y."/>
            <person name="Wheeler G."/>
            <person name="Dacks J.B."/>
            <person name="Delwiche C.F."/>
            <person name="Dyhrman S.T."/>
            <person name="Glockner G."/>
            <person name="John U."/>
            <person name="Richards T."/>
            <person name="Worden A.Z."/>
            <person name="Zhang X."/>
            <person name="Grigoriev I.V."/>
            <person name="Allen A.E."/>
            <person name="Bidle K."/>
            <person name="Borodovsky M."/>
            <person name="Bowler C."/>
            <person name="Brownlee C."/>
            <person name="Cock J.M."/>
            <person name="Elias M."/>
            <person name="Gladyshev V.N."/>
            <person name="Groth M."/>
            <person name="Guda C."/>
            <person name="Hadaegh A."/>
            <person name="Iglesias-Rodriguez M.D."/>
            <person name="Jenkins J."/>
            <person name="Jones B.M."/>
            <person name="Lawson T."/>
            <person name="Leese F."/>
            <person name="Lindquist E."/>
            <person name="Lobanov A."/>
            <person name="Lomsadze A."/>
            <person name="Malik S.B."/>
            <person name="Marsh M.E."/>
            <person name="Mackinder L."/>
            <person name="Mock T."/>
            <person name="Mueller-Roeber B."/>
            <person name="Pagarete A."/>
            <person name="Parker M."/>
            <person name="Probert I."/>
            <person name="Quesneville H."/>
            <person name="Raines C."/>
            <person name="Rensing S.A."/>
            <person name="Riano-Pachon D.M."/>
            <person name="Richier S."/>
            <person name="Rokitta S."/>
            <person name="Shiraiwa Y."/>
            <person name="Soanes D.M."/>
            <person name="van der Giezen M."/>
            <person name="Wahlund T.M."/>
            <person name="Williams B."/>
            <person name="Wilson W."/>
            <person name="Wolfe G."/>
            <person name="Wurch L.L."/>
        </authorList>
    </citation>
    <scope>NUCLEOTIDE SEQUENCE</scope>
</reference>
<dbReference type="InterPro" id="IPR020568">
    <property type="entry name" value="Ribosomal_Su5_D2-typ_SF"/>
</dbReference>
<dbReference type="Pfam" id="PF10509">
    <property type="entry name" value="GalKase_gal_bdg"/>
    <property type="match status" value="1"/>
</dbReference>
<dbReference type="STRING" id="2903.R1CYE8"/>